<dbReference type="GO" id="GO:0030170">
    <property type="term" value="F:pyridoxal phosphate binding"/>
    <property type="evidence" value="ECO:0007669"/>
    <property type="project" value="InterPro"/>
</dbReference>
<reference evidence="2 3" key="1">
    <citation type="submission" date="2018-06" db="EMBL/GenBank/DDBJ databases">
        <authorList>
            <consortium name="Pathogen Informatics"/>
            <person name="Doyle S."/>
        </authorList>
    </citation>
    <scope>NUCLEOTIDE SEQUENCE [LARGE SCALE GENOMIC DNA]</scope>
    <source>
        <strain evidence="2 3">NCTC11872</strain>
    </source>
</reference>
<dbReference type="EMBL" id="UASK01000004">
    <property type="protein sequence ID" value="SPX40988.1"/>
    <property type="molecule type" value="Genomic_DNA"/>
</dbReference>
<dbReference type="InterPro" id="IPR029066">
    <property type="entry name" value="PLP-binding_barrel"/>
</dbReference>
<gene>
    <name evidence="2" type="ORF">NCTC11872_00572</name>
</gene>
<name>A0A2X1PIQ9_HAEIF</name>
<dbReference type="PANTHER" id="PTHR10146">
    <property type="entry name" value="PROLINE SYNTHETASE CO-TRANSCRIBED BACTERIAL HOMOLOG PROTEIN"/>
    <property type="match status" value="1"/>
</dbReference>
<dbReference type="AlphaFoldDB" id="A0A2X1PIQ9"/>
<evidence type="ECO:0000313" key="2">
    <source>
        <dbReference type="EMBL" id="SPX40988.1"/>
    </source>
</evidence>
<dbReference type="InterPro" id="IPR011078">
    <property type="entry name" value="PyrdxlP_homeostasis"/>
</dbReference>
<sequence>MSDLFEQLKQALPNQQIDTLSMGMTDDMPSAIKCGSTMVRIGTAIFGARNYSTSQNK</sequence>
<accession>A0A2X1PIQ9</accession>
<keyword evidence="1" id="KW-0663">Pyridoxal phosphate</keyword>
<dbReference type="Proteomes" id="UP000249936">
    <property type="component" value="Unassembled WGS sequence"/>
</dbReference>
<proteinExistence type="predicted"/>
<dbReference type="SUPFAM" id="SSF51419">
    <property type="entry name" value="PLP-binding barrel"/>
    <property type="match status" value="1"/>
</dbReference>
<evidence type="ECO:0000313" key="3">
    <source>
        <dbReference type="Proteomes" id="UP000249936"/>
    </source>
</evidence>
<protein>
    <submittedName>
        <fullName evidence="2">Succinyl-diaminopimelate desuccinylase</fullName>
    </submittedName>
</protein>
<dbReference type="PANTHER" id="PTHR10146:SF14">
    <property type="entry name" value="PYRIDOXAL PHOSPHATE HOMEOSTASIS PROTEIN"/>
    <property type="match status" value="1"/>
</dbReference>
<evidence type="ECO:0000256" key="1">
    <source>
        <dbReference type="ARBA" id="ARBA00022898"/>
    </source>
</evidence>
<dbReference type="Gene3D" id="3.20.20.10">
    <property type="entry name" value="Alanine racemase"/>
    <property type="match status" value="1"/>
</dbReference>
<organism evidence="2 3">
    <name type="scientific">Haemophilus influenzae</name>
    <dbReference type="NCBI Taxonomy" id="727"/>
    <lineage>
        <taxon>Bacteria</taxon>
        <taxon>Pseudomonadati</taxon>
        <taxon>Pseudomonadota</taxon>
        <taxon>Gammaproteobacteria</taxon>
        <taxon>Pasteurellales</taxon>
        <taxon>Pasteurellaceae</taxon>
        <taxon>Haemophilus</taxon>
    </lineage>
</organism>